<dbReference type="Proteomes" id="UP000032135">
    <property type="component" value="Segment"/>
</dbReference>
<dbReference type="Gene3D" id="2.60.120.620">
    <property type="entry name" value="q2cbj1_9rhob like domain"/>
    <property type="match status" value="1"/>
</dbReference>
<accession>A0A0C5ADV2</accession>
<proteinExistence type="predicted"/>
<dbReference type="RefSeq" id="YP_009188125.1">
    <property type="nucleotide sequence ID" value="NC_028663.1"/>
</dbReference>
<dbReference type="InterPro" id="IPR012668">
    <property type="entry name" value="CHP02466"/>
</dbReference>
<evidence type="ECO:0000313" key="1">
    <source>
        <dbReference type="EMBL" id="AJK27477.1"/>
    </source>
</evidence>
<keyword evidence="2" id="KW-1185">Reference proteome</keyword>
<dbReference type="EMBL" id="KP211958">
    <property type="protein sequence ID" value="AJK27477.1"/>
    <property type="molecule type" value="Genomic_DNA"/>
</dbReference>
<dbReference type="OrthoDB" id="26528at10239"/>
<reference evidence="1 2" key="1">
    <citation type="submission" date="2014-11" db="EMBL/GenBank/DDBJ databases">
        <authorList>
            <person name="Fedida A."/>
            <person name="Lindell D."/>
        </authorList>
    </citation>
    <scope>NUCLEOTIDE SEQUENCE [LARGE SCALE GENOMIC DNA]</scope>
</reference>
<sequence>MIKCDYWFPRGIWHKEDCGLDTDHFNEFATIHRGAMSGRKASNEGGFQSFDWGSERMHTLAPLKHLTEVVYDVVDVACQDLGFKDYAMLLTNGWLNINGPGDLNHVHSHPGAMFGGVYYSKVPPKSGGITFLRPFDELHKFKSWGTGHNYDNGSNPLNYEVAAYDPQPDQLIIFPADMLHKVETNRSSEERISYSFNITLYSKHINYGSIQKSIESFNDNVSESSD</sequence>
<dbReference type="KEGG" id="vg:26516595"/>
<organism evidence="1 2">
    <name type="scientific">Cyanophage P-TIM40</name>
    <dbReference type="NCBI Taxonomy" id="1589733"/>
    <lineage>
        <taxon>Viruses</taxon>
        <taxon>Duplodnaviria</taxon>
        <taxon>Heunggongvirae</taxon>
        <taxon>Uroviricota</taxon>
        <taxon>Caudoviricetes</taxon>
        <taxon>Pantevenvirales</taxon>
        <taxon>Kyanoviridae</taxon>
        <taxon>Libanvirus</taxon>
        <taxon>Libanvirus ptim40</taxon>
    </lineage>
</organism>
<evidence type="ECO:0000313" key="2">
    <source>
        <dbReference type="Proteomes" id="UP000032135"/>
    </source>
</evidence>
<name>A0A0C5ADV2_9CAUD</name>
<protein>
    <submittedName>
        <fullName evidence="1">Uncharacterized protein</fullName>
    </submittedName>
</protein>
<gene>
    <name evidence="1" type="ORF">PTIM40_50</name>
</gene>
<dbReference type="GeneID" id="26516595"/>
<dbReference type="Pfam" id="PF13759">
    <property type="entry name" value="2OG-FeII_Oxy_5"/>
    <property type="match status" value="1"/>
</dbReference>
<dbReference type="NCBIfam" id="TIGR02466">
    <property type="entry name" value="TIGR02466 family protein"/>
    <property type="match status" value="1"/>
</dbReference>
<dbReference type="SUPFAM" id="SSF51197">
    <property type="entry name" value="Clavaminate synthase-like"/>
    <property type="match status" value="1"/>
</dbReference>